<protein>
    <submittedName>
        <fullName evidence="1">Bacteriocin-protection protein</fullName>
    </submittedName>
</protein>
<accession>A0A848LQC7</accession>
<name>A0A848LQC7_9BACT</name>
<dbReference type="EMBL" id="JABBJJ010000224">
    <property type="protein sequence ID" value="NMO20105.1"/>
    <property type="molecule type" value="Genomic_DNA"/>
</dbReference>
<dbReference type="Proteomes" id="UP000518300">
    <property type="component" value="Unassembled WGS sequence"/>
</dbReference>
<evidence type="ECO:0000313" key="1">
    <source>
        <dbReference type="EMBL" id="NMO20105.1"/>
    </source>
</evidence>
<comment type="caution">
    <text evidence="1">The sequence shown here is derived from an EMBL/GenBank/DDBJ whole genome shotgun (WGS) entry which is preliminary data.</text>
</comment>
<gene>
    <name evidence="1" type="ORF">HG543_35385</name>
</gene>
<dbReference type="AlphaFoldDB" id="A0A848LQC7"/>
<organism evidence="1 2">
    <name type="scientific">Pyxidicoccus fallax</name>
    <dbReference type="NCBI Taxonomy" id="394095"/>
    <lineage>
        <taxon>Bacteria</taxon>
        <taxon>Pseudomonadati</taxon>
        <taxon>Myxococcota</taxon>
        <taxon>Myxococcia</taxon>
        <taxon>Myxococcales</taxon>
        <taxon>Cystobacterineae</taxon>
        <taxon>Myxococcaceae</taxon>
        <taxon>Pyxidicoccus</taxon>
    </lineage>
</organism>
<reference evidence="1 2" key="1">
    <citation type="submission" date="2020-04" db="EMBL/GenBank/DDBJ databases">
        <title>Draft genome of Pyxidicoccus fallax type strain.</title>
        <authorList>
            <person name="Whitworth D.E."/>
        </authorList>
    </citation>
    <scope>NUCLEOTIDE SEQUENCE [LARGE SCALE GENOMIC DNA]</scope>
    <source>
        <strain evidence="1 2">DSM 14698</strain>
    </source>
</reference>
<sequence>MPATKKAAAKKTSATKKAAPAGELPIMPFESPRAWDTWLAANHASSRGVWLKLAKKAAGVPSVTYPEALEVALIWGWIDGQKGSFDDAWWLQKFTPRGARSIWSKVNREKAQALIEAGKMKPTGLAAVESAKRDGRWDAAYDSPSKATVPEDLAAALAANPRAAAFFTTLNAANRYAILHRVHTAKKAETRARRISQFVEMLANHEKLHA</sequence>
<evidence type="ECO:0000313" key="2">
    <source>
        <dbReference type="Proteomes" id="UP000518300"/>
    </source>
</evidence>
<proteinExistence type="predicted"/>
<dbReference type="RefSeq" id="WP_169349341.1">
    <property type="nucleotide sequence ID" value="NZ_JABBJJ010000224.1"/>
</dbReference>
<keyword evidence="2" id="KW-1185">Reference proteome</keyword>
<dbReference type="Pfam" id="PF13376">
    <property type="entry name" value="OmdA"/>
    <property type="match status" value="1"/>
</dbReference>